<proteinExistence type="inferred from homology"/>
<evidence type="ECO:0000256" key="5">
    <source>
        <dbReference type="ARBA" id="ARBA00023136"/>
    </source>
</evidence>
<evidence type="ECO:0000256" key="4">
    <source>
        <dbReference type="ARBA" id="ARBA00023040"/>
    </source>
</evidence>
<keyword evidence="7 8" id="KW-0807">Transducer</keyword>
<name>A0A9Q1H9L9_HOLLE</name>
<evidence type="ECO:0000256" key="8">
    <source>
        <dbReference type="RuleBase" id="RU000688"/>
    </source>
</evidence>
<dbReference type="PRINTS" id="PR00237">
    <property type="entry name" value="GPCRRHODOPSN"/>
</dbReference>
<feature type="domain" description="G-protein coupled receptors family 1 profile" evidence="10">
    <location>
        <begin position="75"/>
        <end position="356"/>
    </location>
</feature>
<dbReference type="SMART" id="SM01381">
    <property type="entry name" value="7TM_GPCR_Srsx"/>
    <property type="match status" value="1"/>
</dbReference>
<dbReference type="OrthoDB" id="5965524at2759"/>
<feature type="transmembrane region" description="Helical" evidence="9">
    <location>
        <begin position="295"/>
        <end position="316"/>
    </location>
</feature>
<dbReference type="GO" id="GO:0004930">
    <property type="term" value="F:G protein-coupled receptor activity"/>
    <property type="evidence" value="ECO:0007669"/>
    <property type="project" value="UniProtKB-KW"/>
</dbReference>
<evidence type="ECO:0000256" key="9">
    <source>
        <dbReference type="SAM" id="Phobius"/>
    </source>
</evidence>
<gene>
    <name evidence="11" type="ORF">HOLleu_18149</name>
</gene>
<evidence type="ECO:0000313" key="12">
    <source>
        <dbReference type="Proteomes" id="UP001152320"/>
    </source>
</evidence>
<keyword evidence="6 8" id="KW-0675">Receptor</keyword>
<feature type="transmembrane region" description="Helical" evidence="9">
    <location>
        <begin position="181"/>
        <end position="200"/>
    </location>
</feature>
<dbReference type="Gene3D" id="1.20.1070.10">
    <property type="entry name" value="Rhodopsin 7-helix transmembrane proteins"/>
    <property type="match status" value="1"/>
</dbReference>
<feature type="transmembrane region" description="Helical" evidence="9">
    <location>
        <begin position="130"/>
        <end position="160"/>
    </location>
</feature>
<evidence type="ECO:0000256" key="3">
    <source>
        <dbReference type="ARBA" id="ARBA00022989"/>
    </source>
</evidence>
<dbReference type="Pfam" id="PF00001">
    <property type="entry name" value="7tm_1"/>
    <property type="match status" value="1"/>
</dbReference>
<keyword evidence="4 8" id="KW-0297">G-protein coupled receptor</keyword>
<feature type="transmembrane region" description="Helical" evidence="9">
    <location>
        <begin position="246"/>
        <end position="267"/>
    </location>
</feature>
<reference evidence="11" key="1">
    <citation type="submission" date="2021-10" db="EMBL/GenBank/DDBJ databases">
        <title>Tropical sea cucumber genome reveals ecological adaptation and Cuvierian tubules defense mechanism.</title>
        <authorList>
            <person name="Chen T."/>
        </authorList>
    </citation>
    <scope>NUCLEOTIDE SEQUENCE</scope>
    <source>
        <strain evidence="11">Nanhai2018</strain>
        <tissue evidence="11">Muscle</tissue>
    </source>
</reference>
<feature type="transmembrane region" description="Helical" evidence="9">
    <location>
        <begin position="93"/>
        <end position="110"/>
    </location>
</feature>
<evidence type="ECO:0000256" key="6">
    <source>
        <dbReference type="ARBA" id="ARBA00023170"/>
    </source>
</evidence>
<keyword evidence="2 8" id="KW-0812">Transmembrane</keyword>
<dbReference type="PANTHER" id="PTHR24243">
    <property type="entry name" value="G-PROTEIN COUPLED RECEPTOR"/>
    <property type="match status" value="1"/>
</dbReference>
<organism evidence="11 12">
    <name type="scientific">Holothuria leucospilota</name>
    <name type="common">Black long sea cucumber</name>
    <name type="synonym">Mertensiothuria leucospilota</name>
    <dbReference type="NCBI Taxonomy" id="206669"/>
    <lineage>
        <taxon>Eukaryota</taxon>
        <taxon>Metazoa</taxon>
        <taxon>Echinodermata</taxon>
        <taxon>Eleutherozoa</taxon>
        <taxon>Echinozoa</taxon>
        <taxon>Holothuroidea</taxon>
        <taxon>Aspidochirotacea</taxon>
        <taxon>Aspidochirotida</taxon>
        <taxon>Holothuriidae</taxon>
        <taxon>Holothuria</taxon>
    </lineage>
</organism>
<dbReference type="EMBL" id="JAIZAY010000008">
    <property type="protein sequence ID" value="KAJ8037351.1"/>
    <property type="molecule type" value="Genomic_DNA"/>
</dbReference>
<comment type="subcellular location">
    <subcellularLocation>
        <location evidence="1">Membrane</location>
        <topology evidence="1">Multi-pass membrane protein</topology>
    </subcellularLocation>
</comment>
<dbReference type="PROSITE" id="PS00237">
    <property type="entry name" value="G_PROTEIN_RECEP_F1_1"/>
    <property type="match status" value="1"/>
</dbReference>
<dbReference type="InterPro" id="IPR000276">
    <property type="entry name" value="GPCR_Rhodpsn"/>
</dbReference>
<evidence type="ECO:0000259" key="10">
    <source>
        <dbReference type="PROSITE" id="PS50262"/>
    </source>
</evidence>
<sequence length="399" mass="45539">MAEISSDIDIYSFSDSFEYYSVSYYDYIASDECAGFGWNLLNSTNEKIDSLLNPFLLQIIVLYLQPLVAVFGVIGNLAFIFIVFKVPYMRNRINTILLNLSVADFLYLLVGTGEKFVKIIHSPVLNDSSVFGQICQCFIITPLVNAVSFMSLLLISLISVERYIAVCRPHQYVKLTDCRRTLVYMGSVWIFSFALAVLLIPSRLDFSVTCIQWPDTPLYANFPAKVGFCDAKSDFWVSLDECLQTFPFFIALTVNVVCFAKITAGLYSRMAPSCKIRQSQLHEHRGKVKKPPTHIVTRMLLINGIAFFVLATPFHVTNAVQFIENIIPEWWCNCSEFKEMSVLFLYMNSAVNPLIYGITNPTYRRAYRSFFLEMRYSSQRRQSTISSSDSPSDRRTTSI</sequence>
<evidence type="ECO:0000256" key="1">
    <source>
        <dbReference type="ARBA" id="ARBA00004141"/>
    </source>
</evidence>
<comment type="caution">
    <text evidence="11">The sequence shown here is derived from an EMBL/GenBank/DDBJ whole genome shotgun (WGS) entry which is preliminary data.</text>
</comment>
<feature type="transmembrane region" description="Helical" evidence="9">
    <location>
        <begin position="55"/>
        <end position="84"/>
    </location>
</feature>
<dbReference type="Proteomes" id="UP001152320">
    <property type="component" value="Chromosome 8"/>
</dbReference>
<dbReference type="GO" id="GO:0005886">
    <property type="term" value="C:plasma membrane"/>
    <property type="evidence" value="ECO:0007669"/>
    <property type="project" value="TreeGrafter"/>
</dbReference>
<dbReference type="PROSITE" id="PS50262">
    <property type="entry name" value="G_PROTEIN_RECEP_F1_2"/>
    <property type="match status" value="1"/>
</dbReference>
<accession>A0A9Q1H9L9</accession>
<evidence type="ECO:0000256" key="2">
    <source>
        <dbReference type="ARBA" id="ARBA00022692"/>
    </source>
</evidence>
<dbReference type="InterPro" id="IPR017452">
    <property type="entry name" value="GPCR_Rhodpsn_7TM"/>
</dbReference>
<keyword evidence="5 9" id="KW-0472">Membrane</keyword>
<keyword evidence="3 9" id="KW-1133">Transmembrane helix</keyword>
<evidence type="ECO:0000313" key="11">
    <source>
        <dbReference type="EMBL" id="KAJ8037351.1"/>
    </source>
</evidence>
<comment type="similarity">
    <text evidence="8">Belongs to the G-protein coupled receptor 1 family.</text>
</comment>
<evidence type="ECO:0000256" key="7">
    <source>
        <dbReference type="ARBA" id="ARBA00023224"/>
    </source>
</evidence>
<dbReference type="PANTHER" id="PTHR24243:SF208">
    <property type="entry name" value="PYROKININ-1 RECEPTOR"/>
    <property type="match status" value="1"/>
</dbReference>
<protein>
    <submittedName>
        <fullName evidence="11">Neuromedin-U receptor 2</fullName>
    </submittedName>
</protein>
<keyword evidence="12" id="KW-1185">Reference proteome</keyword>
<dbReference type="CDD" id="cd00637">
    <property type="entry name" value="7tm_classA_rhodopsin-like"/>
    <property type="match status" value="1"/>
</dbReference>
<dbReference type="AlphaFoldDB" id="A0A9Q1H9L9"/>
<dbReference type="SUPFAM" id="SSF81321">
    <property type="entry name" value="Family A G protein-coupled receptor-like"/>
    <property type="match status" value="1"/>
</dbReference>